<keyword evidence="3" id="KW-1133">Transmembrane helix</keyword>
<dbReference type="KEGG" id="cid:P73_0142"/>
<dbReference type="AlphaFoldDB" id="A0A0B5DX77"/>
<dbReference type="Proteomes" id="UP000031521">
    <property type="component" value="Chromosome"/>
</dbReference>
<reference evidence="4 5" key="1">
    <citation type="journal article" date="2014" name="Int. J. Syst. Evol. Microbiol.">
        <title>Celeribacter indicus sp. nov., a polycyclic aromatic hydrocarbon-degrading bacterium from deep-sea sediment and reclassification of Huaishuia halophila as Celeribacter halophilus comb. nov.</title>
        <authorList>
            <person name="Lai Q."/>
            <person name="Cao J."/>
            <person name="Yuan J."/>
            <person name="Li F."/>
            <person name="Shao Z."/>
        </authorList>
    </citation>
    <scope>NUCLEOTIDE SEQUENCE [LARGE SCALE GENOMIC DNA]</scope>
    <source>
        <strain evidence="4">P73</strain>
    </source>
</reference>
<dbReference type="HOGENOM" id="CLU_040166_1_0_5"/>
<dbReference type="STRING" id="1208324.P73_0142"/>
<evidence type="ECO:0000256" key="2">
    <source>
        <dbReference type="SAM" id="MobiDB-lite"/>
    </source>
</evidence>
<evidence type="ECO:0000256" key="3">
    <source>
        <dbReference type="SAM" id="Phobius"/>
    </source>
</evidence>
<accession>A0A0B5DX77</accession>
<keyword evidence="1" id="KW-0175">Coiled coil</keyword>
<evidence type="ECO:0008006" key="6">
    <source>
        <dbReference type="Google" id="ProtNLM"/>
    </source>
</evidence>
<sequence length="364" mass="38913">MQTAEDASEESGQAQDEALPDAEMSETAEPETEDDPQAELPPASDPAAAPPPETVIVKRGGVLAALLGGVICLALGYAAAQFVKPEGWPFPGSNTEEVSARVDRLQDEVAALTAATEDRAAADRQVQERLEARLSEMDPAAAVEPLSDRITALEDRLTTLEARPVEEAVLSPEATEAYERRLTEMQERLNSEIERLHAAESEAQAQEAVAAAATLRSELRARVEAGDPFVEELDALGTEVPEGLRAAAAEGIPGVTELQDSYPEAARRALTAASRAAYEAGEEGWVRTALRTQLGLRSTRPKVGDDPDAILSRAEQSVREADFAEAIATLEALPEAGRAEMQPWIDTAQRRVDVLTALNDMSGQ</sequence>
<dbReference type="OrthoDB" id="7659420at2"/>
<proteinExistence type="predicted"/>
<feature type="compositionally biased region" description="Acidic residues" evidence="2">
    <location>
        <begin position="18"/>
        <end position="37"/>
    </location>
</feature>
<feature type="coiled-coil region" evidence="1">
    <location>
        <begin position="175"/>
        <end position="218"/>
    </location>
</feature>
<evidence type="ECO:0000256" key="1">
    <source>
        <dbReference type="SAM" id="Coils"/>
    </source>
</evidence>
<keyword evidence="5" id="KW-1185">Reference proteome</keyword>
<protein>
    <recommendedName>
        <fullName evidence="6">Mitochondrial inner membrane protein</fullName>
    </recommendedName>
</protein>
<keyword evidence="3" id="KW-0812">Transmembrane</keyword>
<evidence type="ECO:0000313" key="5">
    <source>
        <dbReference type="Proteomes" id="UP000031521"/>
    </source>
</evidence>
<feature type="transmembrane region" description="Helical" evidence="3">
    <location>
        <begin position="60"/>
        <end position="80"/>
    </location>
</feature>
<organism evidence="4 5">
    <name type="scientific">Celeribacter indicus</name>
    <dbReference type="NCBI Taxonomy" id="1208324"/>
    <lineage>
        <taxon>Bacteria</taxon>
        <taxon>Pseudomonadati</taxon>
        <taxon>Pseudomonadota</taxon>
        <taxon>Alphaproteobacteria</taxon>
        <taxon>Rhodobacterales</taxon>
        <taxon>Roseobacteraceae</taxon>
        <taxon>Celeribacter</taxon>
    </lineage>
</organism>
<gene>
    <name evidence="4" type="ORF">P73_0142</name>
</gene>
<feature type="compositionally biased region" description="Polar residues" evidence="2">
    <location>
        <begin position="1"/>
        <end position="14"/>
    </location>
</feature>
<name>A0A0B5DX77_9RHOB</name>
<evidence type="ECO:0000313" key="4">
    <source>
        <dbReference type="EMBL" id="AJE44857.1"/>
    </source>
</evidence>
<dbReference type="EMBL" id="CP004393">
    <property type="protein sequence ID" value="AJE44857.1"/>
    <property type="molecule type" value="Genomic_DNA"/>
</dbReference>
<feature type="region of interest" description="Disordered" evidence="2">
    <location>
        <begin position="1"/>
        <end position="52"/>
    </location>
</feature>
<dbReference type="RefSeq" id="WP_043868031.1">
    <property type="nucleotide sequence ID" value="NZ_CP004393.1"/>
</dbReference>
<keyword evidence="3" id="KW-0472">Membrane</keyword>